<gene>
    <name evidence="2" type="ORF">H9725_09585</name>
</gene>
<dbReference type="InterPro" id="IPR035093">
    <property type="entry name" value="RelE/ParE_toxin_dom_sf"/>
</dbReference>
<proteinExistence type="predicted"/>
<dbReference type="AlphaFoldDB" id="A0A9D2FHZ8"/>
<dbReference type="InterPro" id="IPR007712">
    <property type="entry name" value="RelE/ParE_toxin"/>
</dbReference>
<organism evidence="2 3">
    <name type="scientific">Candidatus Faecalibacterium gallistercoris</name>
    <dbReference type="NCBI Taxonomy" id="2838579"/>
    <lineage>
        <taxon>Bacteria</taxon>
        <taxon>Bacillati</taxon>
        <taxon>Bacillota</taxon>
        <taxon>Clostridia</taxon>
        <taxon>Eubacteriales</taxon>
        <taxon>Oscillospiraceae</taxon>
        <taxon>Faecalibacterium</taxon>
    </lineage>
</organism>
<evidence type="ECO:0000256" key="1">
    <source>
        <dbReference type="ARBA" id="ARBA00022649"/>
    </source>
</evidence>
<reference evidence="2" key="1">
    <citation type="journal article" date="2021" name="PeerJ">
        <title>Extensive microbial diversity within the chicken gut microbiome revealed by metagenomics and culture.</title>
        <authorList>
            <person name="Gilroy R."/>
            <person name="Ravi A."/>
            <person name="Getino M."/>
            <person name="Pursley I."/>
            <person name="Horton D.L."/>
            <person name="Alikhan N.F."/>
            <person name="Baker D."/>
            <person name="Gharbi K."/>
            <person name="Hall N."/>
            <person name="Watson M."/>
            <person name="Adriaenssens E.M."/>
            <person name="Foster-Nyarko E."/>
            <person name="Jarju S."/>
            <person name="Secka A."/>
            <person name="Antonio M."/>
            <person name="Oren A."/>
            <person name="Chaudhuri R.R."/>
            <person name="La Ragione R."/>
            <person name="Hildebrand F."/>
            <person name="Pallen M.J."/>
        </authorList>
    </citation>
    <scope>NUCLEOTIDE SEQUENCE</scope>
    <source>
        <strain evidence="2">ChiBcec16-3735</strain>
    </source>
</reference>
<dbReference type="Gene3D" id="3.30.2310.20">
    <property type="entry name" value="RelE-like"/>
    <property type="match status" value="1"/>
</dbReference>
<accession>A0A9D2FHZ8</accession>
<dbReference type="Proteomes" id="UP000824065">
    <property type="component" value="Unassembled WGS sequence"/>
</dbReference>
<protein>
    <submittedName>
        <fullName evidence="2">Type II toxin-antitoxin system RelE/ParE family toxin</fullName>
    </submittedName>
</protein>
<evidence type="ECO:0000313" key="2">
    <source>
        <dbReference type="EMBL" id="HIZ58802.1"/>
    </source>
</evidence>
<sequence>MGYKLIEPRLASQDLDNILEYMTVRLQNPAAASAFADAVEQCYDLLEHTPLMYEACRDLRLRAKGYRKAVIRNDVLIYKVDEKNQTVLLLRFFYGKQDYAAKL</sequence>
<reference evidence="2" key="2">
    <citation type="submission" date="2021-04" db="EMBL/GenBank/DDBJ databases">
        <authorList>
            <person name="Gilroy R."/>
        </authorList>
    </citation>
    <scope>NUCLEOTIDE SEQUENCE</scope>
    <source>
        <strain evidence="2">ChiBcec16-3735</strain>
    </source>
</reference>
<name>A0A9D2FHZ8_9FIRM</name>
<dbReference type="EMBL" id="DXBJ01000072">
    <property type="protein sequence ID" value="HIZ58802.1"/>
    <property type="molecule type" value="Genomic_DNA"/>
</dbReference>
<dbReference type="Pfam" id="PF05016">
    <property type="entry name" value="ParE_toxin"/>
    <property type="match status" value="1"/>
</dbReference>
<comment type="caution">
    <text evidence="2">The sequence shown here is derived from an EMBL/GenBank/DDBJ whole genome shotgun (WGS) entry which is preliminary data.</text>
</comment>
<keyword evidence="1" id="KW-1277">Toxin-antitoxin system</keyword>
<evidence type="ECO:0000313" key="3">
    <source>
        <dbReference type="Proteomes" id="UP000824065"/>
    </source>
</evidence>